<feature type="transmembrane region" description="Helical" evidence="8">
    <location>
        <begin position="85"/>
        <end position="105"/>
    </location>
</feature>
<evidence type="ECO:0000256" key="4">
    <source>
        <dbReference type="ARBA" id="ARBA00022692"/>
    </source>
</evidence>
<gene>
    <name evidence="9" type="ORF">FB473_000268</name>
</gene>
<dbReference type="InterPro" id="IPR036259">
    <property type="entry name" value="MFS_trans_sf"/>
</dbReference>
<reference evidence="9 10" key="1">
    <citation type="submission" date="2020-02" db="EMBL/GenBank/DDBJ databases">
        <title>Sequencing the genomes of 1000 actinobacteria strains.</title>
        <authorList>
            <person name="Klenk H.-P."/>
        </authorList>
    </citation>
    <scope>NUCLEOTIDE SEQUENCE [LARGE SCALE GENOMIC DNA]</scope>
    <source>
        <strain evidence="9 10">DSM 19609</strain>
    </source>
</reference>
<keyword evidence="10" id="KW-1185">Reference proteome</keyword>
<keyword evidence="6 8" id="KW-0472">Membrane</keyword>
<comment type="subcellular location">
    <subcellularLocation>
        <location evidence="1">Cell membrane</location>
        <topology evidence="1">Multi-pass membrane protein</topology>
    </subcellularLocation>
</comment>
<feature type="transmembrane region" description="Helical" evidence="8">
    <location>
        <begin position="306"/>
        <end position="328"/>
    </location>
</feature>
<evidence type="ECO:0000256" key="2">
    <source>
        <dbReference type="ARBA" id="ARBA00022448"/>
    </source>
</evidence>
<feature type="transmembrane region" description="Helical" evidence="8">
    <location>
        <begin position="51"/>
        <end position="73"/>
    </location>
</feature>
<feature type="transmembrane region" description="Helical" evidence="8">
    <location>
        <begin position="242"/>
        <end position="263"/>
    </location>
</feature>
<evidence type="ECO:0000256" key="7">
    <source>
        <dbReference type="SAM" id="MobiDB-lite"/>
    </source>
</evidence>
<dbReference type="SUPFAM" id="SSF103473">
    <property type="entry name" value="MFS general substrate transporter"/>
    <property type="match status" value="1"/>
</dbReference>
<evidence type="ECO:0000313" key="10">
    <source>
        <dbReference type="Proteomes" id="UP000749311"/>
    </source>
</evidence>
<dbReference type="InterPro" id="IPR011701">
    <property type="entry name" value="MFS"/>
</dbReference>
<dbReference type="RefSeq" id="WP_167164119.1">
    <property type="nucleotide sequence ID" value="NZ_BAAAOO010000012.1"/>
</dbReference>
<keyword evidence="4 8" id="KW-0812">Transmembrane</keyword>
<dbReference type="EMBL" id="JAAMOZ010000001">
    <property type="protein sequence ID" value="NIH55623.1"/>
    <property type="molecule type" value="Genomic_DNA"/>
</dbReference>
<dbReference type="PANTHER" id="PTHR23517:SF2">
    <property type="entry name" value="MULTIDRUG RESISTANCE PROTEIN MDTH"/>
    <property type="match status" value="1"/>
</dbReference>
<feature type="region of interest" description="Disordered" evidence="7">
    <location>
        <begin position="208"/>
        <end position="234"/>
    </location>
</feature>
<organism evidence="9 10">
    <name type="scientific">Brooklawnia cerclae</name>
    <dbReference type="NCBI Taxonomy" id="349934"/>
    <lineage>
        <taxon>Bacteria</taxon>
        <taxon>Bacillati</taxon>
        <taxon>Actinomycetota</taxon>
        <taxon>Actinomycetes</taxon>
        <taxon>Propionibacteriales</taxon>
        <taxon>Propionibacteriaceae</taxon>
        <taxon>Brooklawnia</taxon>
    </lineage>
</organism>
<feature type="transmembrane region" description="Helical" evidence="8">
    <location>
        <begin position="111"/>
        <end position="130"/>
    </location>
</feature>
<feature type="transmembrane region" description="Helical" evidence="8">
    <location>
        <begin position="404"/>
        <end position="421"/>
    </location>
</feature>
<evidence type="ECO:0000256" key="8">
    <source>
        <dbReference type="SAM" id="Phobius"/>
    </source>
</evidence>
<feature type="transmembrane region" description="Helical" evidence="8">
    <location>
        <begin position="20"/>
        <end position="45"/>
    </location>
</feature>
<evidence type="ECO:0000256" key="5">
    <source>
        <dbReference type="ARBA" id="ARBA00022989"/>
    </source>
</evidence>
<evidence type="ECO:0000256" key="3">
    <source>
        <dbReference type="ARBA" id="ARBA00022475"/>
    </source>
</evidence>
<evidence type="ECO:0000256" key="1">
    <source>
        <dbReference type="ARBA" id="ARBA00004651"/>
    </source>
</evidence>
<dbReference type="PANTHER" id="PTHR23517">
    <property type="entry name" value="RESISTANCE PROTEIN MDTM, PUTATIVE-RELATED-RELATED"/>
    <property type="match status" value="1"/>
</dbReference>
<feature type="transmembrane region" description="Helical" evidence="8">
    <location>
        <begin position="151"/>
        <end position="172"/>
    </location>
</feature>
<keyword evidence="3" id="KW-1003">Cell membrane</keyword>
<evidence type="ECO:0000313" key="9">
    <source>
        <dbReference type="EMBL" id="NIH55623.1"/>
    </source>
</evidence>
<name>A0ABX0SB54_9ACTN</name>
<sequence>MPVPSRLFTLYKEIRSDRLLWILLATSAARSLGRGLFLGLTTLYFTRMLGVPIQTVGTVLFVASIAGAASSYLGGHFADRASARLLIGGAFFVQAVGLGGYAFVPDATPRSLIWLTALAALAEGAAWFGGTATQAAVARGFSGAARVRAQALWRTVANAGIAAGSGLAAIPLALDTQLAYRVSLVVAAAAYLVAGVIGLRLPRSADAGIAGDDPEADPAETVRAGTTGTPQPSVSPWRNPRFIVLGLGSAMMVMNFAVTDVAHPQWVSAHTAAPPALVSALLLINTGVVVALQVPSSRLTRDIPSAGRMMLWSGLGFLVAGVLAWAAAKFSVTGAVVCMVLAATVHALGEVVSSSATWALSFGLTPRDRAGAYQGFQSFAVSVGSMAAPLVITNTALRFGLPGWLVLGGVLALGCLTATLATRGARPADEVGGSQSVF</sequence>
<protein>
    <submittedName>
        <fullName evidence="9">MFS family permease</fullName>
    </submittedName>
</protein>
<dbReference type="Gene3D" id="1.20.1250.20">
    <property type="entry name" value="MFS general substrate transporter like domains"/>
    <property type="match status" value="1"/>
</dbReference>
<feature type="compositionally biased region" description="Polar residues" evidence="7">
    <location>
        <begin position="224"/>
        <end position="234"/>
    </location>
</feature>
<accession>A0ABX0SB54</accession>
<dbReference type="InterPro" id="IPR050171">
    <property type="entry name" value="MFS_Transporters"/>
</dbReference>
<feature type="transmembrane region" description="Helical" evidence="8">
    <location>
        <begin position="178"/>
        <end position="199"/>
    </location>
</feature>
<keyword evidence="2" id="KW-0813">Transport</keyword>
<feature type="transmembrane region" description="Helical" evidence="8">
    <location>
        <begin position="372"/>
        <end position="392"/>
    </location>
</feature>
<feature type="transmembrane region" description="Helical" evidence="8">
    <location>
        <begin position="275"/>
        <end position="294"/>
    </location>
</feature>
<dbReference type="Proteomes" id="UP000749311">
    <property type="component" value="Unassembled WGS sequence"/>
</dbReference>
<proteinExistence type="predicted"/>
<evidence type="ECO:0000256" key="6">
    <source>
        <dbReference type="ARBA" id="ARBA00023136"/>
    </source>
</evidence>
<comment type="caution">
    <text evidence="9">The sequence shown here is derived from an EMBL/GenBank/DDBJ whole genome shotgun (WGS) entry which is preliminary data.</text>
</comment>
<keyword evidence="5 8" id="KW-1133">Transmembrane helix</keyword>
<dbReference type="Pfam" id="PF07690">
    <property type="entry name" value="MFS_1"/>
    <property type="match status" value="1"/>
</dbReference>